<feature type="transmembrane region" description="Helical" evidence="6">
    <location>
        <begin position="111"/>
        <end position="126"/>
    </location>
</feature>
<dbReference type="EC" id="2.4.1.129" evidence="7"/>
<accession>A0ABU5PN88</accession>
<dbReference type="PANTHER" id="PTHR30474:SF1">
    <property type="entry name" value="PEPTIDOGLYCAN GLYCOSYLTRANSFERASE MRDB"/>
    <property type="match status" value="1"/>
</dbReference>
<feature type="transmembrane region" description="Helical" evidence="6">
    <location>
        <begin position="133"/>
        <end position="152"/>
    </location>
</feature>
<evidence type="ECO:0000256" key="2">
    <source>
        <dbReference type="ARBA" id="ARBA00022692"/>
    </source>
</evidence>
<evidence type="ECO:0000313" key="8">
    <source>
        <dbReference type="Proteomes" id="UP001292216"/>
    </source>
</evidence>
<feature type="transmembrane region" description="Helical" evidence="6">
    <location>
        <begin position="12"/>
        <end position="31"/>
    </location>
</feature>
<evidence type="ECO:0000313" key="7">
    <source>
        <dbReference type="EMBL" id="MEA3571418.1"/>
    </source>
</evidence>
<comment type="subcellular location">
    <subcellularLocation>
        <location evidence="1">Membrane</location>
        <topology evidence="1">Multi-pass membrane protein</topology>
    </subcellularLocation>
</comment>
<protein>
    <submittedName>
        <fullName evidence="7">FtsW/RodA/SpoVE family cell cycle protein</fullName>
        <ecNumber evidence="7">2.4.1.129</ecNumber>
    </submittedName>
</protein>
<evidence type="ECO:0000256" key="3">
    <source>
        <dbReference type="ARBA" id="ARBA00022960"/>
    </source>
</evidence>
<feature type="transmembrane region" description="Helical" evidence="6">
    <location>
        <begin position="284"/>
        <end position="305"/>
    </location>
</feature>
<dbReference type="RefSeq" id="WP_260071021.1">
    <property type="nucleotide sequence ID" value="NZ_CBCSKM010000001.1"/>
</dbReference>
<proteinExistence type="predicted"/>
<dbReference type="Pfam" id="PF01098">
    <property type="entry name" value="FTSW_RODA_SPOVE"/>
    <property type="match status" value="1"/>
</dbReference>
<evidence type="ECO:0000256" key="4">
    <source>
        <dbReference type="ARBA" id="ARBA00022989"/>
    </source>
</evidence>
<feature type="transmembrane region" description="Helical" evidence="6">
    <location>
        <begin position="71"/>
        <end position="91"/>
    </location>
</feature>
<keyword evidence="8" id="KW-1185">Reference proteome</keyword>
<feature type="transmembrane region" description="Helical" evidence="6">
    <location>
        <begin position="43"/>
        <end position="64"/>
    </location>
</feature>
<evidence type="ECO:0000256" key="6">
    <source>
        <dbReference type="SAM" id="Phobius"/>
    </source>
</evidence>
<feature type="transmembrane region" description="Helical" evidence="6">
    <location>
        <begin position="350"/>
        <end position="374"/>
    </location>
</feature>
<gene>
    <name evidence="7" type="ORF">U9M73_15805</name>
</gene>
<keyword evidence="2 6" id="KW-0812">Transmembrane</keyword>
<sequence length="407" mass="45741">MLSKLKKIDYSIVVILLLLMAISIAVLYSATSNTQYHGYHLRMLVYYALGFVAFFGVSILDYRLLVKYAPYLYLFGFGLLIVVMFIGNTYYNATGWLTIPVINQSFQPAEFFKLLLVLFLGFMLLRKRKLRLAFWRDVVPICLLTFIPFVAVMAQNDLGNALSYVVILAGMLWIGNIKYWHALIALAIFAGSVIGGITAYKAYHDQVYNFFVDIGREHWINRIDPWLMPEKASEDASYHTRNAKLAIASGGMTGEGYMKGETVQSERVPLTYSDSIFVVIAEEFGFIGSSALLLLYFVLIHRLILISLETRETSGPYLIVGIVAMLLYQIFENIGMFIGLMPLTGITLPFISYGGTSLLINMASIGVAMSIRIYGQEKEEEKPPVASSAPTSRYALLRSKRQSENRG</sequence>
<keyword evidence="7" id="KW-0328">Glycosyltransferase</keyword>
<feature type="transmembrane region" description="Helical" evidence="6">
    <location>
        <begin position="182"/>
        <end position="203"/>
    </location>
</feature>
<organism evidence="7 8">
    <name type="scientific">Paenibacillus phoenicis</name>
    <dbReference type="NCBI Taxonomy" id="554117"/>
    <lineage>
        <taxon>Bacteria</taxon>
        <taxon>Bacillati</taxon>
        <taxon>Bacillota</taxon>
        <taxon>Bacilli</taxon>
        <taxon>Bacillales</taxon>
        <taxon>Paenibacillaceae</taxon>
        <taxon>Paenibacillus</taxon>
    </lineage>
</organism>
<name>A0ABU5PN88_9BACL</name>
<feature type="transmembrane region" description="Helical" evidence="6">
    <location>
        <begin position="317"/>
        <end position="338"/>
    </location>
</feature>
<dbReference type="PROSITE" id="PS00428">
    <property type="entry name" value="FTSW_RODA_SPOVE"/>
    <property type="match status" value="1"/>
</dbReference>
<dbReference type="EMBL" id="JAYERP010000001">
    <property type="protein sequence ID" value="MEA3571418.1"/>
    <property type="molecule type" value="Genomic_DNA"/>
</dbReference>
<reference evidence="7 8" key="1">
    <citation type="submission" date="2023-12" db="EMBL/GenBank/DDBJ databases">
        <title>Whole genome sequencing of Paenibacillus phoenicis isolated from the Phoenix Mars Lander spacecraft assembly facility.</title>
        <authorList>
            <person name="Garcia A."/>
            <person name="Venkateswaran K."/>
        </authorList>
    </citation>
    <scope>NUCLEOTIDE SEQUENCE [LARGE SCALE GENOMIC DNA]</scope>
    <source>
        <strain evidence="7 8">3PO2SA</strain>
    </source>
</reference>
<keyword evidence="7" id="KW-0808">Transferase</keyword>
<dbReference type="InterPro" id="IPR001182">
    <property type="entry name" value="FtsW/RodA"/>
</dbReference>
<keyword evidence="4 6" id="KW-1133">Transmembrane helix</keyword>
<evidence type="ECO:0000256" key="5">
    <source>
        <dbReference type="ARBA" id="ARBA00023136"/>
    </source>
</evidence>
<evidence type="ECO:0000256" key="1">
    <source>
        <dbReference type="ARBA" id="ARBA00004141"/>
    </source>
</evidence>
<comment type="caution">
    <text evidence="7">The sequence shown here is derived from an EMBL/GenBank/DDBJ whole genome shotgun (WGS) entry which is preliminary data.</text>
</comment>
<keyword evidence="3" id="KW-0133">Cell shape</keyword>
<keyword evidence="5 6" id="KW-0472">Membrane</keyword>
<dbReference type="GO" id="GO:0016757">
    <property type="term" value="F:glycosyltransferase activity"/>
    <property type="evidence" value="ECO:0007669"/>
    <property type="project" value="UniProtKB-KW"/>
</dbReference>
<dbReference type="PANTHER" id="PTHR30474">
    <property type="entry name" value="CELL CYCLE PROTEIN"/>
    <property type="match status" value="1"/>
</dbReference>
<dbReference type="InterPro" id="IPR018365">
    <property type="entry name" value="Cell_cycle_FtsW-rel_CS"/>
</dbReference>
<dbReference type="Proteomes" id="UP001292216">
    <property type="component" value="Unassembled WGS sequence"/>
</dbReference>
<feature type="transmembrane region" description="Helical" evidence="6">
    <location>
        <begin position="158"/>
        <end position="175"/>
    </location>
</feature>